<keyword evidence="2 9" id="KW-0028">Amino-acid biosynthesis</keyword>
<dbReference type="InterPro" id="IPR017459">
    <property type="entry name" value="Glycosyl_Trfase_fam3_N_dom"/>
</dbReference>
<name>A0A1I2QBI6_9FIRM</name>
<organism evidence="12 13">
    <name type="scientific">Desulfotruncus arcticus DSM 17038</name>
    <dbReference type="NCBI Taxonomy" id="1121424"/>
    <lineage>
        <taxon>Bacteria</taxon>
        <taxon>Bacillati</taxon>
        <taxon>Bacillota</taxon>
        <taxon>Clostridia</taxon>
        <taxon>Eubacteriales</taxon>
        <taxon>Desulfallaceae</taxon>
        <taxon>Desulfotruncus</taxon>
    </lineage>
</organism>
<feature type="domain" description="Glycosyl transferase family 3" evidence="10">
    <location>
        <begin position="74"/>
        <end position="324"/>
    </location>
</feature>
<sequence length="345" mass="35360">MIKDLLNKVVAGENLSETEAAGAMEQIMEGGATPAQIAGLLTALKLKGETIDEITGFARVMRSKATPVASSHPMLVDTCGTGGDGSNTFNISTAAALVLAGAGVKVAKHGNRSVSSRCGSADVLEALGVNLELTPDEASVCLDRVGIAFLFAPLLHGAMKYAAAPRRELGFRTVFNILGPLTNPAGAQAQVLGVYSPKLVRVLAEVLVRLGARRAFVVYGAGGLDEVSPVGPALVCEVCDGSVDEYELDPAVYGFTPVGADRLAGGPPEENAAIILKLLKGDKGPKYDAVVLNAALGLMAAGVANDFAVGVDLASRSIESGAALAKLEEMVRFTAGCREARAAGL</sequence>
<keyword evidence="3 9" id="KW-0328">Glycosyltransferase</keyword>
<dbReference type="Pfam" id="PF02885">
    <property type="entry name" value="Glycos_trans_3N"/>
    <property type="match status" value="1"/>
</dbReference>
<feature type="binding site" evidence="9">
    <location>
        <position position="226"/>
    </location>
    <ligand>
        <name>Mg(2+)</name>
        <dbReference type="ChEBI" id="CHEBI:18420"/>
        <label>1</label>
    </ligand>
</feature>
<comment type="subunit">
    <text evidence="9">Homodimer.</text>
</comment>
<dbReference type="Gene3D" id="1.20.970.10">
    <property type="entry name" value="Transferase, Pyrimidine Nucleoside Phosphorylase, Chain C"/>
    <property type="match status" value="1"/>
</dbReference>
<feature type="binding site" evidence="9">
    <location>
        <position position="92"/>
    </location>
    <ligand>
        <name>Mg(2+)</name>
        <dbReference type="ChEBI" id="CHEBI:18420"/>
        <label>1</label>
    </ligand>
</feature>
<evidence type="ECO:0000256" key="8">
    <source>
        <dbReference type="ARBA" id="ARBA00061188"/>
    </source>
</evidence>
<dbReference type="Proteomes" id="UP000199337">
    <property type="component" value="Unassembled WGS sequence"/>
</dbReference>
<keyword evidence="9" id="KW-0460">Magnesium</keyword>
<dbReference type="GO" id="GO:0005829">
    <property type="term" value="C:cytosol"/>
    <property type="evidence" value="ECO:0007669"/>
    <property type="project" value="TreeGrafter"/>
</dbReference>
<keyword evidence="4 9" id="KW-0808">Transferase</keyword>
<evidence type="ECO:0000256" key="7">
    <source>
        <dbReference type="ARBA" id="ARBA00052328"/>
    </source>
</evidence>
<dbReference type="STRING" id="341036.SAMN05660649_01127"/>
<comment type="function">
    <text evidence="9">Catalyzes the transfer of the phosphoribosyl group of 5-phosphorylribose-1-pyrophosphate (PRPP) to anthranilate to yield N-(5'-phosphoribosyl)-anthranilate (PRA).</text>
</comment>
<feature type="binding site" evidence="9">
    <location>
        <begin position="90"/>
        <end position="93"/>
    </location>
    <ligand>
        <name>5-phospho-alpha-D-ribose 1-diphosphate</name>
        <dbReference type="ChEBI" id="CHEBI:58017"/>
    </ligand>
</feature>
<dbReference type="InterPro" id="IPR036320">
    <property type="entry name" value="Glycosyl_Trfase_fam3_N_dom_sf"/>
</dbReference>
<dbReference type="InterPro" id="IPR000312">
    <property type="entry name" value="Glycosyl_Trfase_fam3"/>
</dbReference>
<dbReference type="InterPro" id="IPR005940">
    <property type="entry name" value="Anthranilate_Pribosyl_Tfrase"/>
</dbReference>
<dbReference type="NCBIfam" id="TIGR01245">
    <property type="entry name" value="trpD"/>
    <property type="match status" value="1"/>
</dbReference>
<feature type="binding site" evidence="9">
    <location>
        <position position="80"/>
    </location>
    <ligand>
        <name>5-phospho-alpha-D-ribose 1-diphosphate</name>
        <dbReference type="ChEBI" id="CHEBI:58017"/>
    </ligand>
</feature>
<proteinExistence type="inferred from homology"/>
<dbReference type="InterPro" id="IPR035902">
    <property type="entry name" value="Nuc_phospho_transferase"/>
</dbReference>
<comment type="similarity">
    <text evidence="8">In the C-terminal section; belongs to the anthranilate phosphoribosyltransferase family.</text>
</comment>
<comment type="pathway">
    <text evidence="1 9">Amino-acid biosynthesis; L-tryptophan biosynthesis; L-tryptophan from chorismate: step 2/5.</text>
</comment>
<accession>A0A1I2QBI6</accession>
<evidence type="ECO:0000256" key="5">
    <source>
        <dbReference type="ARBA" id="ARBA00022822"/>
    </source>
</evidence>
<feature type="binding site" evidence="9">
    <location>
        <begin position="108"/>
        <end position="116"/>
    </location>
    <ligand>
        <name>5-phospho-alpha-D-ribose 1-diphosphate</name>
        <dbReference type="ChEBI" id="CHEBI:58017"/>
    </ligand>
</feature>
<evidence type="ECO:0000259" key="11">
    <source>
        <dbReference type="Pfam" id="PF02885"/>
    </source>
</evidence>
<comment type="catalytic activity">
    <reaction evidence="7 9">
        <text>N-(5-phospho-beta-D-ribosyl)anthranilate + diphosphate = 5-phospho-alpha-D-ribose 1-diphosphate + anthranilate</text>
        <dbReference type="Rhea" id="RHEA:11768"/>
        <dbReference type="ChEBI" id="CHEBI:16567"/>
        <dbReference type="ChEBI" id="CHEBI:18277"/>
        <dbReference type="ChEBI" id="CHEBI:33019"/>
        <dbReference type="ChEBI" id="CHEBI:58017"/>
        <dbReference type="EC" id="2.4.2.18"/>
    </reaction>
</comment>
<evidence type="ECO:0000256" key="9">
    <source>
        <dbReference type="HAMAP-Rule" id="MF_00211"/>
    </source>
</evidence>
<feature type="binding site" evidence="9">
    <location>
        <position position="166"/>
    </location>
    <ligand>
        <name>anthranilate</name>
        <dbReference type="ChEBI" id="CHEBI:16567"/>
        <label>2</label>
    </ligand>
</feature>
<feature type="binding site" evidence="9">
    <location>
        <position position="120"/>
    </location>
    <ligand>
        <name>5-phospho-alpha-D-ribose 1-diphosphate</name>
        <dbReference type="ChEBI" id="CHEBI:58017"/>
    </ligand>
</feature>
<dbReference type="GO" id="GO:0000287">
    <property type="term" value="F:magnesium ion binding"/>
    <property type="evidence" value="ECO:0007669"/>
    <property type="project" value="UniProtKB-UniRule"/>
</dbReference>
<feature type="binding site" evidence="9">
    <location>
        <begin position="83"/>
        <end position="84"/>
    </location>
    <ligand>
        <name>5-phospho-alpha-D-ribose 1-diphosphate</name>
        <dbReference type="ChEBI" id="CHEBI:58017"/>
    </ligand>
</feature>
<dbReference type="FunFam" id="3.40.1030.10:FF:000002">
    <property type="entry name" value="Anthranilate phosphoribosyltransferase"/>
    <property type="match status" value="1"/>
</dbReference>
<keyword evidence="5 9" id="KW-0822">Tryptophan biosynthesis</keyword>
<evidence type="ECO:0000256" key="2">
    <source>
        <dbReference type="ARBA" id="ARBA00022605"/>
    </source>
</evidence>
<comment type="caution">
    <text evidence="9">Lacks conserved residue(s) required for the propagation of feature annotation.</text>
</comment>
<keyword evidence="13" id="KW-1185">Reference proteome</keyword>
<dbReference type="OrthoDB" id="9806430at2"/>
<evidence type="ECO:0000313" key="12">
    <source>
        <dbReference type="EMBL" id="SFG24739.1"/>
    </source>
</evidence>
<dbReference type="Gene3D" id="3.40.1030.10">
    <property type="entry name" value="Nucleoside phosphorylase/phosphoribosyltransferase catalytic domain"/>
    <property type="match status" value="1"/>
</dbReference>
<dbReference type="Pfam" id="PF00591">
    <property type="entry name" value="Glycos_transf_3"/>
    <property type="match status" value="1"/>
</dbReference>
<reference evidence="13" key="1">
    <citation type="submission" date="2016-10" db="EMBL/GenBank/DDBJ databases">
        <authorList>
            <person name="Varghese N."/>
            <person name="Submissions S."/>
        </authorList>
    </citation>
    <scope>NUCLEOTIDE SEQUENCE [LARGE SCALE GENOMIC DNA]</scope>
    <source>
        <strain evidence="13">DSM 17038</strain>
    </source>
</reference>
<comment type="similarity">
    <text evidence="9">Belongs to the anthranilate phosphoribosyltransferase family.</text>
</comment>
<evidence type="ECO:0000259" key="10">
    <source>
        <dbReference type="Pfam" id="PF00591"/>
    </source>
</evidence>
<dbReference type="GO" id="GO:0000162">
    <property type="term" value="P:L-tryptophan biosynthetic process"/>
    <property type="evidence" value="ECO:0007669"/>
    <property type="project" value="UniProtKB-UniRule"/>
</dbReference>
<feature type="binding site" evidence="9">
    <location>
        <position position="226"/>
    </location>
    <ligand>
        <name>Mg(2+)</name>
        <dbReference type="ChEBI" id="CHEBI:18420"/>
        <label>2</label>
    </ligand>
</feature>
<feature type="binding site" evidence="9">
    <location>
        <position position="111"/>
    </location>
    <ligand>
        <name>anthranilate</name>
        <dbReference type="ChEBI" id="CHEBI:16567"/>
        <label>1</label>
    </ligand>
</feature>
<evidence type="ECO:0000256" key="1">
    <source>
        <dbReference type="ARBA" id="ARBA00004907"/>
    </source>
</evidence>
<dbReference type="PANTHER" id="PTHR43285">
    <property type="entry name" value="ANTHRANILATE PHOSPHORIBOSYLTRANSFERASE"/>
    <property type="match status" value="1"/>
</dbReference>
<protein>
    <recommendedName>
        <fullName evidence="9">Anthranilate phosphoribosyltransferase</fullName>
        <ecNumber evidence="9">2.4.2.18</ecNumber>
    </recommendedName>
</protein>
<dbReference type="EC" id="2.4.2.18" evidence="9"/>
<dbReference type="HAMAP" id="MF_00211">
    <property type="entry name" value="TrpD"/>
    <property type="match status" value="1"/>
</dbReference>
<evidence type="ECO:0000313" key="13">
    <source>
        <dbReference type="Proteomes" id="UP000199337"/>
    </source>
</evidence>
<dbReference type="UniPathway" id="UPA00035">
    <property type="reaction ID" value="UER00041"/>
</dbReference>
<dbReference type="PANTHER" id="PTHR43285:SF2">
    <property type="entry name" value="ANTHRANILATE PHOSPHORIBOSYLTRANSFERASE"/>
    <property type="match status" value="1"/>
</dbReference>
<evidence type="ECO:0000256" key="3">
    <source>
        <dbReference type="ARBA" id="ARBA00022676"/>
    </source>
</evidence>
<gene>
    <name evidence="9" type="primary">trpD</name>
    <name evidence="12" type="ORF">SAMN05660649_01127</name>
</gene>
<comment type="cofactor">
    <cofactor evidence="9">
        <name>Mg(2+)</name>
        <dbReference type="ChEBI" id="CHEBI:18420"/>
    </cofactor>
    <text evidence="9">Binds 2 magnesium ions per monomer.</text>
</comment>
<keyword evidence="9" id="KW-0479">Metal-binding</keyword>
<keyword evidence="6 9" id="KW-0057">Aromatic amino acid biosynthesis</keyword>
<dbReference type="SUPFAM" id="SSF52418">
    <property type="entry name" value="Nucleoside phosphorylase/phosphoribosyltransferase catalytic domain"/>
    <property type="match status" value="1"/>
</dbReference>
<feature type="binding site" evidence="9">
    <location>
        <position position="225"/>
    </location>
    <ligand>
        <name>Mg(2+)</name>
        <dbReference type="ChEBI" id="CHEBI:18420"/>
        <label>2</label>
    </ligand>
</feature>
<dbReference type="GO" id="GO:0004048">
    <property type="term" value="F:anthranilate phosphoribosyltransferase activity"/>
    <property type="evidence" value="ECO:0007669"/>
    <property type="project" value="UniProtKB-UniRule"/>
</dbReference>
<evidence type="ECO:0000256" key="6">
    <source>
        <dbReference type="ARBA" id="ARBA00023141"/>
    </source>
</evidence>
<feature type="binding site" evidence="9">
    <location>
        <position position="88"/>
    </location>
    <ligand>
        <name>5-phospho-alpha-D-ribose 1-diphosphate</name>
        <dbReference type="ChEBI" id="CHEBI:58017"/>
    </ligand>
</feature>
<evidence type="ECO:0000256" key="4">
    <source>
        <dbReference type="ARBA" id="ARBA00022679"/>
    </source>
</evidence>
<dbReference type="EMBL" id="FOOX01000003">
    <property type="protein sequence ID" value="SFG24739.1"/>
    <property type="molecule type" value="Genomic_DNA"/>
</dbReference>
<feature type="binding site" evidence="9">
    <location>
        <position position="80"/>
    </location>
    <ligand>
        <name>anthranilate</name>
        <dbReference type="ChEBI" id="CHEBI:16567"/>
        <label>1</label>
    </ligand>
</feature>
<dbReference type="SUPFAM" id="SSF47648">
    <property type="entry name" value="Nucleoside phosphorylase/phosphoribosyltransferase N-terminal domain"/>
    <property type="match status" value="1"/>
</dbReference>
<dbReference type="AlphaFoldDB" id="A0A1I2QBI6"/>
<dbReference type="RefSeq" id="WP_092469546.1">
    <property type="nucleotide sequence ID" value="NZ_FOOX01000003.1"/>
</dbReference>
<feature type="domain" description="Glycosyl transferase family 3 N-terminal" evidence="11">
    <location>
        <begin position="3"/>
        <end position="65"/>
    </location>
</feature>